<comment type="caution">
    <text evidence="6">The sequence shown here is derived from an EMBL/GenBank/DDBJ whole genome shotgun (WGS) entry which is preliminary data.</text>
</comment>
<dbReference type="OrthoDB" id="1798at2157"/>
<dbReference type="PANTHER" id="PTHR13326">
    <property type="entry name" value="TRNA PSEUDOURIDINE SYNTHASE D"/>
    <property type="match status" value="1"/>
</dbReference>
<reference evidence="6 7" key="1">
    <citation type="submission" date="2016-12" db="EMBL/GenBank/DDBJ databases">
        <title>Discovery of methanogenic haloarchaea.</title>
        <authorList>
            <person name="Sorokin D.Y."/>
            <person name="Makarova K.S."/>
            <person name="Abbas B."/>
            <person name="Ferrer M."/>
            <person name="Golyshin P.N."/>
        </authorList>
    </citation>
    <scope>NUCLEOTIDE SEQUENCE [LARGE SCALE GENOMIC DNA]</scope>
    <source>
        <strain evidence="6">AMET1</strain>
    </source>
</reference>
<dbReference type="SUPFAM" id="SSF55120">
    <property type="entry name" value="Pseudouridine synthase"/>
    <property type="match status" value="1"/>
</dbReference>
<feature type="active site" description="Nucleophile" evidence="4">
    <location>
        <position position="98"/>
    </location>
</feature>
<dbReference type="GO" id="GO:0160150">
    <property type="term" value="F:tRNA pseudouridine(13) synthase activity"/>
    <property type="evidence" value="ECO:0007669"/>
    <property type="project" value="UniProtKB-EC"/>
</dbReference>
<keyword evidence="7" id="KW-1185">Reference proteome</keyword>
<dbReference type="Gene3D" id="3.30.70.3160">
    <property type="match status" value="1"/>
</dbReference>
<dbReference type="PROSITE" id="PS50984">
    <property type="entry name" value="TRUD"/>
    <property type="match status" value="1"/>
</dbReference>
<comment type="similarity">
    <text evidence="1 4">Belongs to the pseudouridine synthase TruD family.</text>
</comment>
<dbReference type="Proteomes" id="UP000195137">
    <property type="component" value="Unassembled WGS sequence"/>
</dbReference>
<dbReference type="InterPro" id="IPR042214">
    <property type="entry name" value="TruD_catalytic"/>
</dbReference>
<dbReference type="EMBL" id="MRZU01000003">
    <property type="protein sequence ID" value="OUJ18660.1"/>
    <property type="molecule type" value="Genomic_DNA"/>
</dbReference>
<keyword evidence="2 4" id="KW-0819">tRNA processing</keyword>
<dbReference type="Gene3D" id="3.30.2350.20">
    <property type="entry name" value="TruD, catalytic domain"/>
    <property type="match status" value="1"/>
</dbReference>
<name>A0A1Y3GBP5_9EURY</name>
<dbReference type="PIRSF" id="PIRSF037016">
    <property type="entry name" value="Pseudouridin_synth_euk_prd"/>
    <property type="match status" value="1"/>
</dbReference>
<dbReference type="InterPro" id="IPR020103">
    <property type="entry name" value="PsdUridine_synth_cat_dom_sf"/>
</dbReference>
<proteinExistence type="inferred from homology"/>
<dbReference type="FunFam" id="3.30.70.3160:FF:000001">
    <property type="entry name" value="Probable tRNA pseudouridine synthase D"/>
    <property type="match status" value="1"/>
</dbReference>
<dbReference type="AlphaFoldDB" id="A0A1Y3GBP5"/>
<dbReference type="Gene3D" id="1.10.1510.30">
    <property type="match status" value="1"/>
</dbReference>
<evidence type="ECO:0000256" key="3">
    <source>
        <dbReference type="ARBA" id="ARBA00023235"/>
    </source>
</evidence>
<dbReference type="NCBIfam" id="TIGR00094">
    <property type="entry name" value="tRNA_TruD_broad"/>
    <property type="match status" value="1"/>
</dbReference>
<dbReference type="InterPro" id="IPR011760">
    <property type="entry name" value="PsdUridine_synth_TruD_insert"/>
</dbReference>
<dbReference type="PANTHER" id="PTHR13326:SF21">
    <property type="entry name" value="PSEUDOURIDYLATE SYNTHASE PUS7L"/>
    <property type="match status" value="1"/>
</dbReference>
<evidence type="ECO:0000313" key="6">
    <source>
        <dbReference type="EMBL" id="OUJ18660.1"/>
    </source>
</evidence>
<comment type="catalytic activity">
    <reaction evidence="4">
        <text>uridine(13) in tRNA = pseudouridine(13) in tRNA</text>
        <dbReference type="Rhea" id="RHEA:42540"/>
        <dbReference type="Rhea" id="RHEA-COMP:10105"/>
        <dbReference type="Rhea" id="RHEA-COMP:10106"/>
        <dbReference type="ChEBI" id="CHEBI:65314"/>
        <dbReference type="ChEBI" id="CHEBI:65315"/>
        <dbReference type="EC" id="5.4.99.27"/>
    </reaction>
</comment>
<comment type="function">
    <text evidence="4">Could be responsible for synthesis of pseudouridine from uracil-13 in transfer RNAs.</text>
</comment>
<keyword evidence="3 4" id="KW-0413">Isomerase</keyword>
<organism evidence="6 7">
    <name type="scientific">Methanonatronarchaeum thermophilum</name>
    <dbReference type="NCBI Taxonomy" id="1927129"/>
    <lineage>
        <taxon>Archaea</taxon>
        <taxon>Methanobacteriati</taxon>
        <taxon>Methanobacteriota</taxon>
        <taxon>Methanonatronarchaeia</taxon>
        <taxon>Methanonatronarchaeales</taxon>
        <taxon>Methanonatronarchaeaceae</taxon>
        <taxon>Methanonatronarchaeum</taxon>
    </lineage>
</organism>
<dbReference type="GO" id="GO:0031119">
    <property type="term" value="P:tRNA pseudouridine synthesis"/>
    <property type="evidence" value="ECO:0007669"/>
    <property type="project" value="UniProtKB-UniRule"/>
</dbReference>
<feature type="domain" description="TRUD" evidence="5">
    <location>
        <begin position="171"/>
        <end position="400"/>
    </location>
</feature>
<dbReference type="InterPro" id="IPR001656">
    <property type="entry name" value="PsdUridine_synth_TruD"/>
</dbReference>
<evidence type="ECO:0000313" key="7">
    <source>
        <dbReference type="Proteomes" id="UP000195137"/>
    </source>
</evidence>
<accession>A0A1Y3GBP5</accession>
<evidence type="ECO:0000259" key="5">
    <source>
        <dbReference type="PROSITE" id="PS50984"/>
    </source>
</evidence>
<evidence type="ECO:0000256" key="4">
    <source>
        <dbReference type="HAMAP-Rule" id="MF_01082"/>
    </source>
</evidence>
<evidence type="ECO:0000256" key="2">
    <source>
        <dbReference type="ARBA" id="ARBA00022694"/>
    </source>
</evidence>
<evidence type="ECO:0000256" key="1">
    <source>
        <dbReference type="ARBA" id="ARBA00007953"/>
    </source>
</evidence>
<dbReference type="GO" id="GO:0003723">
    <property type="term" value="F:RNA binding"/>
    <property type="evidence" value="ECO:0007669"/>
    <property type="project" value="InterPro"/>
</dbReference>
<protein>
    <recommendedName>
        <fullName evidence="4">Probable tRNA pseudouridine synthase D</fullName>
        <ecNumber evidence="4">5.4.99.27</ecNumber>
    </recommendedName>
    <alternativeName>
        <fullName evidence="4">tRNA pseudouridine(13) synthase</fullName>
    </alternativeName>
    <alternativeName>
        <fullName evidence="4">tRNA pseudouridylate synthase D</fullName>
    </alternativeName>
    <alternativeName>
        <fullName evidence="4">tRNA-uridine isomerase D</fullName>
    </alternativeName>
</protein>
<sequence>MVKMRETENSVEKKVGIKYYSSMEDGVEGNLKKSAEDFIVREVISNQYEEYNEEKFSEYEHTAFKVKAKNWETNNLIREISDRLGVSKNRVGFAGTKDKKAITEQYMTIYNIKKKQLEKLKIKDVELTNYGLTNDRNSLGNLIGNKFEITIHDIINPQNISKITKKLNKNGIINYFGIQRFGTKRPNTHIVGKKIVQEKPEKAVKNYIAKSYPQEPEQTRKARKEIWDNWDNKPYLKGLKKLPNHLRYERAMLDHLHSHPNDYIGALRNLPQNLLQMFVHSYQSYLYHKMINERIKQKIPLNQCTEGDVVCYTDLETGILNRYATERVEPHNKQKIQEMIDVEKAFITAPLIGTQTKRAFGKMGEIEDKILNKEGTKPRDFKIKSMPELTSKGLRREITLKTQIKAQTKNNRLKLKFFLPKGCYATLITREYMKNGYN</sequence>
<dbReference type="RefSeq" id="WP_086636731.1">
    <property type="nucleotide sequence ID" value="NZ_MRZU01000003.1"/>
</dbReference>
<dbReference type="EC" id="5.4.99.27" evidence="4"/>
<dbReference type="Pfam" id="PF01142">
    <property type="entry name" value="TruD"/>
    <property type="match status" value="1"/>
</dbReference>
<gene>
    <name evidence="4" type="primary">truD</name>
    <name evidence="6" type="ORF">AMET1_0307</name>
</gene>
<dbReference type="HAMAP" id="MF_01082">
    <property type="entry name" value="TruD"/>
    <property type="match status" value="1"/>
</dbReference>